<proteinExistence type="predicted"/>
<dbReference type="STRING" id="483218.BACPEC_01059"/>
<sequence length="305" mass="34692">MFISGLLLLGSDYSYFPYVVPTEELTGLELGTGRYDSIYASRSTAMPLIDPPSLIWDTDTVFCADYEKSINAGNIDFSLSTISQLAVRRRKYGTFNWTTVCVRNIDSKEDLQFAGIDLFNAGNTDYEYALVPILNGAEGNYYIVSVHSDFDGIYIFDKNRMFGTTLDIKCSTSRKNSLICQTSLRNRYPRAIYNSSVNYDSGSVEAFFCRYDTARHAFHPDDSCSYRHELMDFLTDGRPKILKVSDGRMWLINVDGGSVSDNEGDHWQHRMTSFNWFESGDCLNECDLYDADLIDIDSEYWSYGG</sequence>
<dbReference type="HOGENOM" id="CLU_899506_0_0_9"/>
<keyword evidence="2" id="KW-1185">Reference proteome</keyword>
<organism evidence="1 2">
    <name type="scientific">[Bacteroides] pectinophilus ATCC 43243</name>
    <dbReference type="NCBI Taxonomy" id="483218"/>
    <lineage>
        <taxon>Bacteria</taxon>
        <taxon>Bacillati</taxon>
        <taxon>Bacillota</taxon>
        <taxon>Clostridia</taxon>
        <taxon>Eubacteriales</taxon>
    </lineage>
</organism>
<dbReference type="EMBL" id="ABVQ01000035">
    <property type="protein sequence ID" value="EEC58074.1"/>
    <property type="molecule type" value="Genomic_DNA"/>
</dbReference>
<protein>
    <submittedName>
        <fullName evidence="1">Uncharacterized protein</fullName>
    </submittedName>
</protein>
<dbReference type="AlphaFoldDB" id="B7AQV2"/>
<dbReference type="eggNOG" id="ENOG5031Z0Y">
    <property type="taxonomic scope" value="Bacteria"/>
</dbReference>
<evidence type="ECO:0000313" key="1">
    <source>
        <dbReference type="EMBL" id="EEC58074.1"/>
    </source>
</evidence>
<evidence type="ECO:0000313" key="2">
    <source>
        <dbReference type="Proteomes" id="UP000003136"/>
    </source>
</evidence>
<name>B7AQV2_9FIRM</name>
<dbReference type="Proteomes" id="UP000003136">
    <property type="component" value="Unassembled WGS sequence"/>
</dbReference>
<reference evidence="1 2" key="1">
    <citation type="submission" date="2008-11" db="EMBL/GenBank/DDBJ databases">
        <title>Draft genome sequence of Bacteroides pectinophilus (ATCC 43243).</title>
        <authorList>
            <person name="Sudarsanam P."/>
            <person name="Ley R."/>
            <person name="Guruge J."/>
            <person name="Turnbaugh P.J."/>
            <person name="Mahowald M."/>
            <person name="Liep D."/>
            <person name="Gordon J."/>
        </authorList>
    </citation>
    <scope>NUCLEOTIDE SEQUENCE [LARGE SCALE GENOMIC DNA]</scope>
    <source>
        <strain evidence="1 2">ATCC 43243</strain>
    </source>
</reference>
<comment type="caution">
    <text evidence="1">The sequence shown here is derived from an EMBL/GenBank/DDBJ whole genome shotgun (WGS) entry which is preliminary data.</text>
</comment>
<accession>B7AQV2</accession>
<gene>
    <name evidence="1" type="ORF">BACPEC_01059</name>
</gene>
<reference evidence="1 2" key="2">
    <citation type="submission" date="2008-11" db="EMBL/GenBank/DDBJ databases">
        <authorList>
            <person name="Fulton L."/>
            <person name="Clifton S."/>
            <person name="Fulton B."/>
            <person name="Xu J."/>
            <person name="Minx P."/>
            <person name="Pepin K.H."/>
            <person name="Johnson M."/>
            <person name="Bhonagiri V."/>
            <person name="Nash W.E."/>
            <person name="Mardis E.R."/>
            <person name="Wilson R.K."/>
        </authorList>
    </citation>
    <scope>NUCLEOTIDE SEQUENCE [LARGE SCALE GENOMIC DNA]</scope>
    <source>
        <strain evidence="1 2">ATCC 43243</strain>
    </source>
</reference>